<organism evidence="8 9">
    <name type="scientific">Candida verbasci</name>
    <dbReference type="NCBI Taxonomy" id="1227364"/>
    <lineage>
        <taxon>Eukaryota</taxon>
        <taxon>Fungi</taxon>
        <taxon>Dikarya</taxon>
        <taxon>Ascomycota</taxon>
        <taxon>Saccharomycotina</taxon>
        <taxon>Pichiomycetes</taxon>
        <taxon>Debaryomycetaceae</taxon>
        <taxon>Candida/Lodderomyces clade</taxon>
        <taxon>Candida</taxon>
    </lineage>
</organism>
<dbReference type="EMBL" id="CANTUO010000004">
    <property type="protein sequence ID" value="CAI5759390.1"/>
    <property type="molecule type" value="Genomic_DNA"/>
</dbReference>
<dbReference type="InterPro" id="IPR048627">
    <property type="entry name" value="Sec10_HB"/>
</dbReference>
<evidence type="ECO:0000313" key="8">
    <source>
        <dbReference type="EMBL" id="CAI5759390.1"/>
    </source>
</evidence>
<dbReference type="Pfam" id="PF20667">
    <property type="entry name" value="Sec10_N"/>
    <property type="match status" value="1"/>
</dbReference>
<dbReference type="InterPro" id="IPR009976">
    <property type="entry name" value="Sec10-like"/>
</dbReference>
<evidence type="ECO:0000256" key="4">
    <source>
        <dbReference type="ARBA" id="ARBA00023054"/>
    </source>
</evidence>
<dbReference type="Proteomes" id="UP001152885">
    <property type="component" value="Unassembled WGS sequence"/>
</dbReference>
<dbReference type="AlphaFoldDB" id="A0A9W4XBE5"/>
<keyword evidence="3" id="KW-0268">Exocytosis</keyword>
<evidence type="ECO:0000313" key="9">
    <source>
        <dbReference type="Proteomes" id="UP001152885"/>
    </source>
</evidence>
<feature type="domain" description="Exocyst complex component Sec10 N-terminal" evidence="7">
    <location>
        <begin position="54"/>
        <end position="167"/>
    </location>
</feature>
<evidence type="ECO:0000256" key="5">
    <source>
        <dbReference type="SAM" id="Coils"/>
    </source>
</evidence>
<evidence type="ECO:0008006" key="10">
    <source>
        <dbReference type="Google" id="ProtNLM"/>
    </source>
</evidence>
<reference evidence="8" key="1">
    <citation type="submission" date="2022-12" db="EMBL/GenBank/DDBJ databases">
        <authorList>
            <person name="Brejova B."/>
        </authorList>
    </citation>
    <scope>NUCLEOTIDE SEQUENCE</scope>
</reference>
<dbReference type="GO" id="GO:0006893">
    <property type="term" value="P:Golgi to plasma membrane transport"/>
    <property type="evidence" value="ECO:0007669"/>
    <property type="project" value="TreeGrafter"/>
</dbReference>
<dbReference type="GO" id="GO:0000145">
    <property type="term" value="C:exocyst"/>
    <property type="evidence" value="ECO:0007669"/>
    <property type="project" value="TreeGrafter"/>
</dbReference>
<protein>
    <recommendedName>
        <fullName evidence="10">Exocyst complex component Sec10</fullName>
    </recommendedName>
</protein>
<evidence type="ECO:0000256" key="2">
    <source>
        <dbReference type="ARBA" id="ARBA00022448"/>
    </source>
</evidence>
<keyword evidence="9" id="KW-1185">Reference proteome</keyword>
<evidence type="ECO:0000256" key="3">
    <source>
        <dbReference type="ARBA" id="ARBA00022483"/>
    </source>
</evidence>
<feature type="coiled-coil region" evidence="5">
    <location>
        <begin position="68"/>
        <end position="117"/>
    </location>
</feature>
<evidence type="ECO:0000259" key="7">
    <source>
        <dbReference type="Pfam" id="PF20667"/>
    </source>
</evidence>
<dbReference type="PANTHER" id="PTHR12100">
    <property type="entry name" value="SEC10"/>
    <property type="match status" value="1"/>
</dbReference>
<comment type="similarity">
    <text evidence="1">Belongs to the SEC10 family.</text>
</comment>
<feature type="domain" description="Exocyst complex component Sec10-like alpha-helical bundle" evidence="6">
    <location>
        <begin position="178"/>
        <end position="790"/>
    </location>
</feature>
<dbReference type="InterPro" id="IPR048625">
    <property type="entry name" value="Sec10_N"/>
</dbReference>
<gene>
    <name evidence="8" type="ORF">CANVERA_P3903</name>
</gene>
<name>A0A9W4XBE5_9ASCO</name>
<evidence type="ECO:0000256" key="1">
    <source>
        <dbReference type="ARBA" id="ARBA00006572"/>
    </source>
</evidence>
<keyword evidence="4 5" id="KW-0175">Coiled coil</keyword>
<comment type="caution">
    <text evidence="8">The sequence shown here is derived from an EMBL/GenBank/DDBJ whole genome shotgun (WGS) entry which is preliminary data.</text>
</comment>
<dbReference type="GO" id="GO:0006887">
    <property type="term" value="P:exocytosis"/>
    <property type="evidence" value="ECO:0007669"/>
    <property type="project" value="UniProtKB-KW"/>
</dbReference>
<dbReference type="PANTHER" id="PTHR12100:SF0">
    <property type="entry name" value="EXOCYST COMPLEX COMPONENT 5"/>
    <property type="match status" value="1"/>
</dbReference>
<evidence type="ECO:0000259" key="6">
    <source>
        <dbReference type="Pfam" id="PF07393"/>
    </source>
</evidence>
<keyword evidence="2" id="KW-0813">Transport</keyword>
<dbReference type="OrthoDB" id="125856at2759"/>
<proteinExistence type="inferred from homology"/>
<dbReference type="Pfam" id="PF07393">
    <property type="entry name" value="Sec10_HB"/>
    <property type="match status" value="1"/>
</dbReference>
<accession>A0A9W4XBE5</accession>
<sequence length="793" mass="91939">MNFSIYDLDQNIKNLLNIDNFLDGLSVNDFIEEISKEHYLKGLEVKNDKQYLDPKPYIRTFESTIRYLKQLEVEANESKINNESKMESFELQHSHNVIELNSEIESSMKELDNLDKSISSISSKINPLGTQLNKISNSRDRSQETIFLIRAYHGFFTKETYAPLENLRVSKKLEDKIKCAKTVKNLRNLAIQVSNESQSSTLKCIKSIETYGDKMESELLEKFEIASNNDEDLDFEIMNEIAKILMEYNEGINVIQTFVNNNDIIIQEQDESDELSESDFIKFSDPNFSDFKLPESLLSTFDNLKFEIKSRVRISSKVFDDPKPIIKIFITRIYAQIIRNKLTNLLNNSLSNSLAHVRILHLLHNLVFNFTSQIKEFLIVEEFEKETSELSTLLDQCFSDLFIEYIGDNIYFNREKKNLENLIYDIVHKFNTMNESIITNKSLALRLENLDNIEFREKPMVDRFGFSLEKKRTTQFKTYVKNKLNENRTSQRLSNDNLNEYTTINTLKVETVLKSVIESITRVLELSPKSAEYSLEILEILIIDFGKLYIGGGLEIIYDECKKASTNLHYLKSFNVVSEILLLMSSCIKKIILPCATNNPNTKNRMINLLNNFISQCELSLNIISDEFYETVIKNLTGYLNKQKKKDFNCDAIEDDTEACELISDYLNNLHSQLKNSLNGKNLDKLLIKIGLEFRGLLLEHFKKFTVNSIGGIVLTKDVIRYQSIIDEWKLPVLTDSFAILKEIGNLFTVNSNLVNSLITEGQLAQMKPYLVRQYISKRADFEPSYVDKIFKR</sequence>